<comment type="caution">
    <text evidence="2">The sequence shown here is derived from an EMBL/GenBank/DDBJ whole genome shotgun (WGS) entry which is preliminary data.</text>
</comment>
<feature type="compositionally biased region" description="Basic and acidic residues" evidence="1">
    <location>
        <begin position="1"/>
        <end position="15"/>
    </location>
</feature>
<evidence type="ECO:0000256" key="1">
    <source>
        <dbReference type="SAM" id="MobiDB-lite"/>
    </source>
</evidence>
<organism evidence="2 3">
    <name type="scientific">Gossypium arboreum</name>
    <name type="common">Tree cotton</name>
    <name type="synonym">Gossypium nanking</name>
    <dbReference type="NCBI Taxonomy" id="29729"/>
    <lineage>
        <taxon>Eukaryota</taxon>
        <taxon>Viridiplantae</taxon>
        <taxon>Streptophyta</taxon>
        <taxon>Embryophyta</taxon>
        <taxon>Tracheophyta</taxon>
        <taxon>Spermatophyta</taxon>
        <taxon>Magnoliopsida</taxon>
        <taxon>eudicotyledons</taxon>
        <taxon>Gunneridae</taxon>
        <taxon>Pentapetalae</taxon>
        <taxon>rosids</taxon>
        <taxon>malvids</taxon>
        <taxon>Malvales</taxon>
        <taxon>Malvaceae</taxon>
        <taxon>Malvoideae</taxon>
        <taxon>Gossypium</taxon>
    </lineage>
</organism>
<proteinExistence type="predicted"/>
<accession>A0ABR0NN78</accession>
<reference evidence="2 3" key="1">
    <citation type="submission" date="2023-03" db="EMBL/GenBank/DDBJ databases">
        <title>WGS of Gossypium arboreum.</title>
        <authorList>
            <person name="Yu D."/>
        </authorList>
    </citation>
    <scope>NUCLEOTIDE SEQUENCE [LARGE SCALE GENOMIC DNA]</scope>
    <source>
        <tissue evidence="2">Leaf</tissue>
    </source>
</reference>
<sequence>MSVFKKESEFEKEASENEEQEQEKARSVSTNRTTSSLSIASSFQVSEELINKFHLHYLPKERRFALVGKGNPSPPMPQGKEGKCYKAFQSPPTYLNVCDYIDDMANCHSLINGDVIILNDGKESITHENYGVDEHVGEVIVSLSTTFNNQGLYDDERFFMSKWPNLRTSCFEDGGNDVCTPAAPSSAYQDSIELPKTPITRAYAKHFLEAVLVSNAKPWFETRANAQKSARSNYPKNRALLAS</sequence>
<keyword evidence="3" id="KW-1185">Reference proteome</keyword>
<protein>
    <submittedName>
        <fullName evidence="2">Uncharacterized protein</fullName>
    </submittedName>
</protein>
<evidence type="ECO:0000313" key="2">
    <source>
        <dbReference type="EMBL" id="KAK5802787.1"/>
    </source>
</evidence>
<dbReference type="Proteomes" id="UP001358586">
    <property type="component" value="Chromosome 9"/>
</dbReference>
<name>A0ABR0NN78_GOSAR</name>
<gene>
    <name evidence="2" type="ORF">PVK06_030409</name>
</gene>
<feature type="region of interest" description="Disordered" evidence="1">
    <location>
        <begin position="1"/>
        <end position="32"/>
    </location>
</feature>
<dbReference type="EMBL" id="JARKNE010000009">
    <property type="protein sequence ID" value="KAK5802787.1"/>
    <property type="molecule type" value="Genomic_DNA"/>
</dbReference>
<evidence type="ECO:0000313" key="3">
    <source>
        <dbReference type="Proteomes" id="UP001358586"/>
    </source>
</evidence>